<organism evidence="5 6">
    <name type="scientific">Papaver somniferum</name>
    <name type="common">Opium poppy</name>
    <dbReference type="NCBI Taxonomy" id="3469"/>
    <lineage>
        <taxon>Eukaryota</taxon>
        <taxon>Viridiplantae</taxon>
        <taxon>Streptophyta</taxon>
        <taxon>Embryophyta</taxon>
        <taxon>Tracheophyta</taxon>
        <taxon>Spermatophyta</taxon>
        <taxon>Magnoliopsida</taxon>
        <taxon>Ranunculales</taxon>
        <taxon>Papaveraceae</taxon>
        <taxon>Papaveroideae</taxon>
        <taxon>Papaver</taxon>
    </lineage>
</organism>
<dbReference type="GO" id="GO:0005509">
    <property type="term" value="F:calcium ion binding"/>
    <property type="evidence" value="ECO:0007669"/>
    <property type="project" value="InterPro"/>
</dbReference>
<dbReference type="SMART" id="SM00181">
    <property type="entry name" value="EGF"/>
    <property type="match status" value="2"/>
</dbReference>
<dbReference type="SUPFAM" id="SSF57196">
    <property type="entry name" value="EGF/Laminin"/>
    <property type="match status" value="1"/>
</dbReference>
<dbReference type="PANTHER" id="PTHR33491">
    <property type="entry name" value="OSJNBA0016N04.9 PROTEIN"/>
    <property type="match status" value="1"/>
</dbReference>
<dbReference type="Gene3D" id="2.10.25.10">
    <property type="entry name" value="Laminin"/>
    <property type="match status" value="2"/>
</dbReference>
<keyword evidence="3" id="KW-1133">Transmembrane helix</keyword>
<keyword evidence="2" id="KW-0245">EGF-like domain</keyword>
<protein>
    <recommendedName>
        <fullName evidence="4">EGF-like domain-containing protein</fullName>
    </recommendedName>
</protein>
<feature type="domain" description="EGF-like" evidence="4">
    <location>
        <begin position="170"/>
        <end position="212"/>
    </location>
</feature>
<gene>
    <name evidence="5" type="ORF">C5167_009866</name>
</gene>
<dbReference type="SMART" id="SM00179">
    <property type="entry name" value="EGF_CA"/>
    <property type="match status" value="2"/>
</dbReference>
<keyword evidence="3" id="KW-0812">Transmembrane</keyword>
<sequence>MLVGSGTVSASLIVQTKPGCPDKCGNVSIPYPFGIFDAAGGEECSINGVGSGYANVVERNSSIAEYSSLCRSACDVRENIEEGSCNGSGCCQLTIPKGINFFQANVYTSSDNHTKVWSFDHCSYGILAEQDAYTFRASDLLLSSTDFIVKGKGLPLVLDWAIGNKTCEEARDSGALACQENSNCINSDNNLGYRCSCFDGYEGNPYLSPGCQDVNECENQSDNPCVGNCTNTKGSYYCTCPEGSFGDGRKDGHGCSTKKQVVPLLKLALGIGSGLLFFIIGCCWSYFFVKKQKQIKLREKYFENNGGLLLKQNIPAKEGGVESTKIYTAKELE</sequence>
<comment type="caution">
    <text evidence="2">Lacks conserved residue(s) required for the propagation of feature annotation.</text>
</comment>
<feature type="disulfide bond" evidence="2">
    <location>
        <begin position="178"/>
        <end position="195"/>
    </location>
</feature>
<dbReference type="CDD" id="cd00054">
    <property type="entry name" value="EGF_CA"/>
    <property type="match status" value="1"/>
</dbReference>
<evidence type="ECO:0000259" key="4">
    <source>
        <dbReference type="PROSITE" id="PS50026"/>
    </source>
</evidence>
<dbReference type="PROSITE" id="PS50026">
    <property type="entry name" value="EGF_3"/>
    <property type="match status" value="2"/>
</dbReference>
<dbReference type="AlphaFoldDB" id="A0A4Y7K1F9"/>
<evidence type="ECO:0000256" key="1">
    <source>
        <dbReference type="ARBA" id="ARBA00023157"/>
    </source>
</evidence>
<keyword evidence="3" id="KW-0472">Membrane</keyword>
<accession>A0A4Y7K1F9</accession>
<dbReference type="InterPro" id="IPR018097">
    <property type="entry name" value="EGF_Ca-bd_CS"/>
</dbReference>
<evidence type="ECO:0000256" key="2">
    <source>
        <dbReference type="PROSITE-ProRule" id="PRU00076"/>
    </source>
</evidence>
<dbReference type="InterPro" id="IPR000742">
    <property type="entry name" value="EGF"/>
</dbReference>
<dbReference type="Proteomes" id="UP000316621">
    <property type="component" value="Chromosome 6"/>
</dbReference>
<dbReference type="Gramene" id="RZC66172">
    <property type="protein sequence ID" value="RZC66172"/>
    <property type="gene ID" value="C5167_009866"/>
</dbReference>
<evidence type="ECO:0000256" key="3">
    <source>
        <dbReference type="SAM" id="Phobius"/>
    </source>
</evidence>
<name>A0A4Y7K1F9_PAPSO</name>
<dbReference type="OMA" id="INWAINE"/>
<keyword evidence="6" id="KW-1185">Reference proteome</keyword>
<keyword evidence="1 2" id="KW-1015">Disulfide bond</keyword>
<feature type="transmembrane region" description="Helical" evidence="3">
    <location>
        <begin position="267"/>
        <end position="289"/>
    </location>
</feature>
<evidence type="ECO:0000313" key="5">
    <source>
        <dbReference type="EMBL" id="RZC66172.1"/>
    </source>
</evidence>
<proteinExistence type="predicted"/>
<dbReference type="PROSITE" id="PS01187">
    <property type="entry name" value="EGF_CA"/>
    <property type="match status" value="1"/>
</dbReference>
<feature type="domain" description="EGF-like" evidence="4">
    <location>
        <begin position="213"/>
        <end position="247"/>
    </location>
</feature>
<dbReference type="EMBL" id="CM010720">
    <property type="protein sequence ID" value="RZC66172.1"/>
    <property type="molecule type" value="Genomic_DNA"/>
</dbReference>
<dbReference type="PROSITE" id="PS00010">
    <property type="entry name" value="ASX_HYDROXYL"/>
    <property type="match status" value="1"/>
</dbReference>
<dbReference type="InterPro" id="IPR001881">
    <property type="entry name" value="EGF-like_Ca-bd_dom"/>
</dbReference>
<dbReference type="InterPro" id="IPR000152">
    <property type="entry name" value="EGF-type_Asp/Asn_hydroxyl_site"/>
</dbReference>
<reference evidence="5 6" key="1">
    <citation type="journal article" date="2018" name="Science">
        <title>The opium poppy genome and morphinan production.</title>
        <authorList>
            <person name="Guo L."/>
            <person name="Winzer T."/>
            <person name="Yang X."/>
            <person name="Li Y."/>
            <person name="Ning Z."/>
            <person name="He Z."/>
            <person name="Teodor R."/>
            <person name="Lu Y."/>
            <person name="Bowser T.A."/>
            <person name="Graham I.A."/>
            <person name="Ye K."/>
        </authorList>
    </citation>
    <scope>NUCLEOTIDE SEQUENCE [LARGE SCALE GENOMIC DNA]</scope>
    <source>
        <strain evidence="6">cv. HN1</strain>
        <tissue evidence="5">Leaves</tissue>
    </source>
</reference>
<evidence type="ECO:0000313" key="6">
    <source>
        <dbReference type="Proteomes" id="UP000316621"/>
    </source>
</evidence>